<dbReference type="EMBL" id="VOFY01000011">
    <property type="protein sequence ID" value="KAA8588321.1"/>
    <property type="molecule type" value="Genomic_DNA"/>
</dbReference>
<protein>
    <submittedName>
        <fullName evidence="2">Uncharacterized protein</fullName>
    </submittedName>
</protein>
<keyword evidence="3" id="KW-1185">Reference proteome</keyword>
<evidence type="ECO:0000313" key="2">
    <source>
        <dbReference type="EMBL" id="KAA8588321.1"/>
    </source>
</evidence>
<feature type="transmembrane region" description="Helical" evidence="1">
    <location>
        <begin position="99"/>
        <end position="118"/>
    </location>
</feature>
<proteinExistence type="predicted"/>
<keyword evidence="1" id="KW-0472">Membrane</keyword>
<organism evidence="2 3">
    <name type="scientific">Etheostoma spectabile</name>
    <name type="common">orangethroat darter</name>
    <dbReference type="NCBI Taxonomy" id="54343"/>
    <lineage>
        <taxon>Eukaryota</taxon>
        <taxon>Metazoa</taxon>
        <taxon>Chordata</taxon>
        <taxon>Craniata</taxon>
        <taxon>Vertebrata</taxon>
        <taxon>Euteleostomi</taxon>
        <taxon>Actinopterygii</taxon>
        <taxon>Neopterygii</taxon>
        <taxon>Teleostei</taxon>
        <taxon>Neoteleostei</taxon>
        <taxon>Acanthomorphata</taxon>
        <taxon>Eupercaria</taxon>
        <taxon>Perciformes</taxon>
        <taxon>Percoidei</taxon>
        <taxon>Percidae</taxon>
        <taxon>Etheostomatinae</taxon>
        <taxon>Etheostoma</taxon>
    </lineage>
</organism>
<comment type="caution">
    <text evidence="2">The sequence shown here is derived from an EMBL/GenBank/DDBJ whole genome shotgun (WGS) entry which is preliminary data.</text>
</comment>
<keyword evidence="1" id="KW-1133">Transmembrane helix</keyword>
<keyword evidence="1" id="KW-0812">Transmembrane</keyword>
<name>A0A5J5D9Q2_9PERO</name>
<evidence type="ECO:0000313" key="3">
    <source>
        <dbReference type="Proteomes" id="UP000327493"/>
    </source>
</evidence>
<gene>
    <name evidence="2" type="ORF">FQN60_001515</name>
</gene>
<reference evidence="2 3" key="1">
    <citation type="submission" date="2019-08" db="EMBL/GenBank/DDBJ databases">
        <title>A chromosome-level genome assembly, high-density linkage maps, and genome scans reveal the genomic architecture of hybrid incompatibilities underlying speciation via character displacement in darters (Percidae: Etheostominae).</title>
        <authorList>
            <person name="Moran R.L."/>
            <person name="Catchen J.M."/>
            <person name="Fuller R.C."/>
        </authorList>
    </citation>
    <scope>NUCLEOTIDE SEQUENCE [LARGE SCALE GENOMIC DNA]</scope>
    <source>
        <strain evidence="2">EspeVRDwgs_2016</strain>
        <tissue evidence="2">Muscle</tissue>
    </source>
</reference>
<sequence>MSTTEAMQRSPPQEVKSTCDEKQDLGWMQALQQTKWVLWWASQMERSQGLPTSQLAGSHSHGPSSQAGRGTCPDWGCKMEVLEEGSHVVAEAMALPESLITLVATASFFCFFCLCVRYRREVLWRKLLSKIMARTEKPLFRIAYTLYTRTRLGYMFYKRQMRKARENFPAGHSTAQAMEFNGIKNNSHPYVDIQAIW</sequence>
<accession>A0A5J5D9Q2</accession>
<dbReference type="Proteomes" id="UP000327493">
    <property type="component" value="Chromosome 11"/>
</dbReference>
<evidence type="ECO:0000256" key="1">
    <source>
        <dbReference type="SAM" id="Phobius"/>
    </source>
</evidence>
<dbReference type="AlphaFoldDB" id="A0A5J5D9Q2"/>